<evidence type="ECO:0000256" key="1">
    <source>
        <dbReference type="SAM" id="MobiDB-lite"/>
    </source>
</evidence>
<gene>
    <name evidence="2" type="ORF">F0562_022157</name>
</gene>
<evidence type="ECO:0008006" key="4">
    <source>
        <dbReference type="Google" id="ProtNLM"/>
    </source>
</evidence>
<dbReference type="PANTHER" id="PTHR31839:SF42">
    <property type="entry name" value="DEHYDRATION-RESPONSIVE ELEMENT-BINDING PROTEIN 1F"/>
    <property type="match status" value="1"/>
</dbReference>
<accession>A0A5J5BQZ8</accession>
<evidence type="ECO:0000313" key="3">
    <source>
        <dbReference type="Proteomes" id="UP000325577"/>
    </source>
</evidence>
<dbReference type="Proteomes" id="UP000325577">
    <property type="component" value="Linkage Group LG11"/>
</dbReference>
<dbReference type="EMBL" id="CM018034">
    <property type="protein sequence ID" value="KAA8544207.1"/>
    <property type="molecule type" value="Genomic_DNA"/>
</dbReference>
<proteinExistence type="predicted"/>
<reference evidence="2 3" key="1">
    <citation type="submission" date="2019-09" db="EMBL/GenBank/DDBJ databases">
        <title>A chromosome-level genome assembly of the Chinese tupelo Nyssa sinensis.</title>
        <authorList>
            <person name="Yang X."/>
            <person name="Kang M."/>
            <person name="Yang Y."/>
            <person name="Xiong H."/>
            <person name="Wang M."/>
            <person name="Zhang Z."/>
            <person name="Wang Z."/>
            <person name="Wu H."/>
            <person name="Ma T."/>
            <person name="Liu J."/>
            <person name="Xi Z."/>
        </authorList>
    </citation>
    <scope>NUCLEOTIDE SEQUENCE [LARGE SCALE GENOMIC DNA]</scope>
    <source>
        <strain evidence="2">J267</strain>
        <tissue evidence="2">Leaf</tissue>
    </source>
</reference>
<name>A0A5J5BQZ8_9ASTE</name>
<keyword evidence="3" id="KW-1185">Reference proteome</keyword>
<dbReference type="AlphaFoldDB" id="A0A5J5BQZ8"/>
<sequence>MAARAHDVAALALCSEMAALNFPDSAWLLPRAKSSSATDIQRAALEAAMAFQPAAVMSPSSSSPSSYNISSDERLRKGMRLRPPSINVPDGKSQVVRSPKKVSEPSSIESGSSEKVLDPSMTFLDEEALFNFPGFLDSMAEGLLLTPLAMKEGFNWAGDATCDMDLELWGVDNCDCRGHGAAALLQRLHSPTIGIGAQTIQRQA</sequence>
<evidence type="ECO:0000313" key="2">
    <source>
        <dbReference type="EMBL" id="KAA8544207.1"/>
    </source>
</evidence>
<organism evidence="2 3">
    <name type="scientific">Nyssa sinensis</name>
    <dbReference type="NCBI Taxonomy" id="561372"/>
    <lineage>
        <taxon>Eukaryota</taxon>
        <taxon>Viridiplantae</taxon>
        <taxon>Streptophyta</taxon>
        <taxon>Embryophyta</taxon>
        <taxon>Tracheophyta</taxon>
        <taxon>Spermatophyta</taxon>
        <taxon>Magnoliopsida</taxon>
        <taxon>eudicotyledons</taxon>
        <taxon>Gunneridae</taxon>
        <taxon>Pentapetalae</taxon>
        <taxon>asterids</taxon>
        <taxon>Cornales</taxon>
        <taxon>Nyssaceae</taxon>
        <taxon>Nyssa</taxon>
    </lineage>
</organism>
<dbReference type="OrthoDB" id="676764at2759"/>
<protein>
    <recommendedName>
        <fullName evidence="4">AP2/ERF domain-containing protein</fullName>
    </recommendedName>
</protein>
<feature type="compositionally biased region" description="Low complexity" evidence="1">
    <location>
        <begin position="104"/>
        <end position="114"/>
    </location>
</feature>
<dbReference type="PANTHER" id="PTHR31839">
    <property type="entry name" value="DEHYDRATION-RESPONSIVE ELEMENT-BINDING PROTEIN 1D"/>
    <property type="match status" value="1"/>
</dbReference>
<dbReference type="GO" id="GO:0003700">
    <property type="term" value="F:DNA-binding transcription factor activity"/>
    <property type="evidence" value="ECO:0007669"/>
    <property type="project" value="InterPro"/>
</dbReference>
<dbReference type="InterPro" id="IPR045277">
    <property type="entry name" value="DRE1A-I"/>
</dbReference>
<feature type="region of interest" description="Disordered" evidence="1">
    <location>
        <begin position="79"/>
        <end position="114"/>
    </location>
</feature>